<proteinExistence type="inferred from homology"/>
<dbReference type="OrthoDB" id="443318at2759"/>
<name>A0A4U5LS71_STECR</name>
<evidence type="ECO:0000313" key="9">
    <source>
        <dbReference type="Proteomes" id="UP000298663"/>
    </source>
</evidence>
<dbReference type="AlphaFoldDB" id="A0A4U5LS71"/>
<dbReference type="Proteomes" id="UP000298663">
    <property type="component" value="Unassembled WGS sequence"/>
</dbReference>
<dbReference type="EMBL" id="AZBU02000013">
    <property type="protein sequence ID" value="TKR58874.1"/>
    <property type="molecule type" value="Genomic_DNA"/>
</dbReference>
<keyword evidence="6" id="KW-0325">Glycoprotein</keyword>
<evidence type="ECO:0000256" key="4">
    <source>
        <dbReference type="ARBA" id="ARBA00022729"/>
    </source>
</evidence>
<keyword evidence="9" id="KW-1185">Reference proteome</keyword>
<reference evidence="8 9" key="1">
    <citation type="journal article" date="2015" name="Genome Biol.">
        <title>Comparative genomics of Steinernema reveals deeply conserved gene regulatory networks.</title>
        <authorList>
            <person name="Dillman A.R."/>
            <person name="Macchietto M."/>
            <person name="Porter C.F."/>
            <person name="Rogers A."/>
            <person name="Williams B."/>
            <person name="Antoshechkin I."/>
            <person name="Lee M.M."/>
            <person name="Goodwin Z."/>
            <person name="Lu X."/>
            <person name="Lewis E.E."/>
            <person name="Goodrich-Blair H."/>
            <person name="Stock S.P."/>
            <person name="Adams B.J."/>
            <person name="Sternberg P.W."/>
            <person name="Mortazavi A."/>
        </authorList>
    </citation>
    <scope>NUCLEOTIDE SEQUENCE [LARGE SCALE GENOMIC DNA]</scope>
    <source>
        <strain evidence="8 9">ALL</strain>
    </source>
</reference>
<comment type="similarity">
    <text evidence="1 7">Belongs to the peptidase S10 family.</text>
</comment>
<dbReference type="Gene3D" id="3.40.50.1820">
    <property type="entry name" value="alpha/beta hydrolase"/>
    <property type="match status" value="1"/>
</dbReference>
<evidence type="ECO:0000256" key="6">
    <source>
        <dbReference type="ARBA" id="ARBA00023180"/>
    </source>
</evidence>
<evidence type="ECO:0000256" key="3">
    <source>
        <dbReference type="ARBA" id="ARBA00022670"/>
    </source>
</evidence>
<dbReference type="InterPro" id="IPR029058">
    <property type="entry name" value="AB_hydrolase_fold"/>
</dbReference>
<sequence length="395" mass="45860">MQWFPLLFALLLPCSFALNYKEEWGYVSVRTKAHLFWWHYYTDDAERPLVLWLQGGPGASGVGFGNFEEIGPVDWHNRTRQHSWLAKADLLFIDYPVGTGFSYTTHPNGYTKNIDEICNDLLAFLKFWEPRHINATMQPFYIFSESYGGKVAAVFGDLLYKKVQSDEININFKGVVLGNSWISPVDYTAILNLTLHEDNLLMYKDVAKKCQDFVDQNSWSEATDYCEMAHNVLAMTGVDFYNIMGGNDIKQTGQDEFMNYDVRQKLRIIPESVHWTNISWKVADKHREDIMKPVIHHVDNLLSHENIKVVVFSGEWDLVCNVLGTLRWMSKLNWPHLNHFKKMDRKAFFTKSGQFVGYFKKLKNLEFYLVKKAGHMVPKDNPEAGIRMLEMILGQ</sequence>
<dbReference type="STRING" id="34508.A0A4U5LS71"/>
<dbReference type="GO" id="GO:0006508">
    <property type="term" value="P:proteolysis"/>
    <property type="evidence" value="ECO:0007669"/>
    <property type="project" value="UniProtKB-KW"/>
</dbReference>
<dbReference type="Pfam" id="PF00450">
    <property type="entry name" value="Peptidase_S10"/>
    <property type="match status" value="1"/>
</dbReference>
<evidence type="ECO:0000256" key="2">
    <source>
        <dbReference type="ARBA" id="ARBA00022645"/>
    </source>
</evidence>
<keyword evidence="2 7" id="KW-0121">Carboxypeptidase</keyword>
<evidence type="ECO:0000256" key="7">
    <source>
        <dbReference type="RuleBase" id="RU361156"/>
    </source>
</evidence>
<evidence type="ECO:0000256" key="5">
    <source>
        <dbReference type="ARBA" id="ARBA00022801"/>
    </source>
</evidence>
<dbReference type="SUPFAM" id="SSF53474">
    <property type="entry name" value="alpha/beta-Hydrolases"/>
    <property type="match status" value="1"/>
</dbReference>
<dbReference type="PRINTS" id="PR00724">
    <property type="entry name" value="CRBOXYPTASEC"/>
</dbReference>
<evidence type="ECO:0000256" key="1">
    <source>
        <dbReference type="ARBA" id="ARBA00009431"/>
    </source>
</evidence>
<accession>A0A4U5LS71</accession>
<comment type="caution">
    <text evidence="8">The sequence shown here is derived from an EMBL/GenBank/DDBJ whole genome shotgun (WGS) entry which is preliminary data.</text>
</comment>
<dbReference type="PANTHER" id="PTHR11802">
    <property type="entry name" value="SERINE PROTEASE FAMILY S10 SERINE CARBOXYPEPTIDASE"/>
    <property type="match status" value="1"/>
</dbReference>
<dbReference type="PANTHER" id="PTHR11802:SF3">
    <property type="entry name" value="RETINOID-INDUCIBLE SERINE CARBOXYPEPTIDASE"/>
    <property type="match status" value="1"/>
</dbReference>
<protein>
    <recommendedName>
        <fullName evidence="7">Carboxypeptidase</fullName>
        <ecNumber evidence="7">3.4.16.-</ecNumber>
    </recommendedName>
</protein>
<dbReference type="EC" id="3.4.16.-" evidence="7"/>
<dbReference type="GO" id="GO:0004185">
    <property type="term" value="F:serine-type carboxypeptidase activity"/>
    <property type="evidence" value="ECO:0007669"/>
    <property type="project" value="UniProtKB-UniRule"/>
</dbReference>
<keyword evidence="5 7" id="KW-0378">Hydrolase</keyword>
<keyword evidence="3 7" id="KW-0645">Protease</keyword>
<evidence type="ECO:0000313" key="8">
    <source>
        <dbReference type="EMBL" id="TKR58874.1"/>
    </source>
</evidence>
<dbReference type="PROSITE" id="PS00131">
    <property type="entry name" value="CARBOXYPEPT_SER_SER"/>
    <property type="match status" value="1"/>
</dbReference>
<reference evidence="8 9" key="2">
    <citation type="journal article" date="2019" name="G3 (Bethesda)">
        <title>Hybrid Assembly of the Genome of the Entomopathogenic Nematode Steinernema carpocapsae Identifies the X-Chromosome.</title>
        <authorList>
            <person name="Serra L."/>
            <person name="Macchietto M."/>
            <person name="Macias-Munoz A."/>
            <person name="McGill C.J."/>
            <person name="Rodriguez I.M."/>
            <person name="Rodriguez B."/>
            <person name="Murad R."/>
            <person name="Mortazavi A."/>
        </authorList>
    </citation>
    <scope>NUCLEOTIDE SEQUENCE [LARGE SCALE GENOMIC DNA]</scope>
    <source>
        <strain evidence="8 9">ALL</strain>
    </source>
</reference>
<gene>
    <name evidence="8" type="ORF">L596_030261</name>
</gene>
<dbReference type="InterPro" id="IPR001563">
    <property type="entry name" value="Peptidase_S10"/>
</dbReference>
<keyword evidence="4 7" id="KW-0732">Signal</keyword>
<feature type="chain" id="PRO_5021039928" description="Carboxypeptidase" evidence="7">
    <location>
        <begin position="18"/>
        <end position="395"/>
    </location>
</feature>
<dbReference type="InterPro" id="IPR018202">
    <property type="entry name" value="Ser_caboxypep_ser_AS"/>
</dbReference>
<feature type="signal peptide" evidence="7">
    <location>
        <begin position="1"/>
        <end position="17"/>
    </location>
</feature>
<organism evidence="8 9">
    <name type="scientific">Steinernema carpocapsae</name>
    <name type="common">Entomopathogenic nematode</name>
    <dbReference type="NCBI Taxonomy" id="34508"/>
    <lineage>
        <taxon>Eukaryota</taxon>
        <taxon>Metazoa</taxon>
        <taxon>Ecdysozoa</taxon>
        <taxon>Nematoda</taxon>
        <taxon>Chromadorea</taxon>
        <taxon>Rhabditida</taxon>
        <taxon>Tylenchina</taxon>
        <taxon>Panagrolaimomorpha</taxon>
        <taxon>Strongyloidoidea</taxon>
        <taxon>Steinernematidae</taxon>
        <taxon>Steinernema</taxon>
    </lineage>
</organism>